<keyword evidence="3" id="KW-1185">Reference proteome</keyword>
<gene>
    <name evidence="2" type="ORF">SAMN05660236_0091</name>
</gene>
<dbReference type="EMBL" id="FUZU01000001">
    <property type="protein sequence ID" value="SKC39105.1"/>
    <property type="molecule type" value="Genomic_DNA"/>
</dbReference>
<dbReference type="OrthoDB" id="1348500at2"/>
<evidence type="ECO:0000256" key="1">
    <source>
        <dbReference type="SAM" id="SignalP"/>
    </source>
</evidence>
<evidence type="ECO:0008006" key="4">
    <source>
        <dbReference type="Google" id="ProtNLM"/>
    </source>
</evidence>
<dbReference type="STRING" id="688867.SAMN05660236_0091"/>
<name>A0A1T5IIY0_9BACT</name>
<dbReference type="RefSeq" id="WP_079684748.1">
    <property type="nucleotide sequence ID" value="NZ_FUZU01000001.1"/>
</dbReference>
<evidence type="ECO:0000313" key="2">
    <source>
        <dbReference type="EMBL" id="SKC39105.1"/>
    </source>
</evidence>
<dbReference type="AlphaFoldDB" id="A0A1T5IIY0"/>
<sequence length="141" mass="15980">MKKSLFICLLWIVPSVFAQEQNFWQVLAQVGFENKKDKNGYDVEVPVFSKHLKTFQGKKVKLKGYIIPLEEIGGQGKFMLSSLPFNLCYFCGAAGPETVVEVEAVEKIKFTTKQIVMEGILILNDKDPNHHLYILKSATLI</sequence>
<feature type="signal peptide" evidence="1">
    <location>
        <begin position="1"/>
        <end position="18"/>
    </location>
</feature>
<proteinExistence type="predicted"/>
<protein>
    <recommendedName>
        <fullName evidence="4">DUF3299 domain-containing protein</fullName>
    </recommendedName>
</protein>
<keyword evidence="1" id="KW-0732">Signal</keyword>
<evidence type="ECO:0000313" key="3">
    <source>
        <dbReference type="Proteomes" id="UP000190961"/>
    </source>
</evidence>
<reference evidence="2 3" key="1">
    <citation type="submission" date="2017-02" db="EMBL/GenBank/DDBJ databases">
        <authorList>
            <person name="Peterson S.W."/>
        </authorList>
    </citation>
    <scope>NUCLEOTIDE SEQUENCE [LARGE SCALE GENOMIC DNA]</scope>
    <source>
        <strain evidence="2 3">DSM 25262</strain>
    </source>
</reference>
<feature type="chain" id="PRO_5012594760" description="DUF3299 domain-containing protein" evidence="1">
    <location>
        <begin position="19"/>
        <end position="141"/>
    </location>
</feature>
<dbReference type="Proteomes" id="UP000190961">
    <property type="component" value="Unassembled WGS sequence"/>
</dbReference>
<accession>A0A1T5IIY0</accession>
<dbReference type="Gene3D" id="2.40.50.870">
    <property type="entry name" value="Protein of unknown function (DUF3299)"/>
    <property type="match status" value="1"/>
</dbReference>
<organism evidence="2 3">
    <name type="scientific">Ohtaekwangia koreensis</name>
    <dbReference type="NCBI Taxonomy" id="688867"/>
    <lineage>
        <taxon>Bacteria</taxon>
        <taxon>Pseudomonadati</taxon>
        <taxon>Bacteroidota</taxon>
        <taxon>Cytophagia</taxon>
        <taxon>Cytophagales</taxon>
        <taxon>Fulvivirgaceae</taxon>
        <taxon>Ohtaekwangia</taxon>
    </lineage>
</organism>